<accession>A0A955L132</accession>
<protein>
    <submittedName>
        <fullName evidence="1">Uncharacterized protein</fullName>
    </submittedName>
</protein>
<name>A0A955L132_9BACT</name>
<reference evidence="1" key="1">
    <citation type="submission" date="2020-04" db="EMBL/GenBank/DDBJ databases">
        <authorList>
            <person name="Zhang T."/>
        </authorList>
    </citation>
    <scope>NUCLEOTIDE SEQUENCE</scope>
    <source>
        <strain evidence="1">HKST-UBA13</strain>
    </source>
</reference>
<sequence>MNISNLLNKSDAIKELHNKIFLTRAYTDNDLTNLLQEIVFLVNNQKLEIVDAAYIIVDIILKFDERNIHSYIFDEAASLELAREENWSKIEKEASWSKIKTELSKKIVNS</sequence>
<dbReference type="EMBL" id="JAGQLJ010000013">
    <property type="protein sequence ID" value="MCA9380778.1"/>
    <property type="molecule type" value="Genomic_DNA"/>
</dbReference>
<comment type="caution">
    <text evidence="1">The sequence shown here is derived from an EMBL/GenBank/DDBJ whole genome shotgun (WGS) entry which is preliminary data.</text>
</comment>
<dbReference type="AlphaFoldDB" id="A0A955L132"/>
<evidence type="ECO:0000313" key="1">
    <source>
        <dbReference type="EMBL" id="MCA9380778.1"/>
    </source>
</evidence>
<organism evidence="1 2">
    <name type="scientific">Candidatus Dojkabacteria bacterium</name>
    <dbReference type="NCBI Taxonomy" id="2099670"/>
    <lineage>
        <taxon>Bacteria</taxon>
        <taxon>Candidatus Dojkabacteria</taxon>
    </lineage>
</organism>
<proteinExistence type="predicted"/>
<evidence type="ECO:0000313" key="2">
    <source>
        <dbReference type="Proteomes" id="UP000775877"/>
    </source>
</evidence>
<dbReference type="Proteomes" id="UP000775877">
    <property type="component" value="Unassembled WGS sequence"/>
</dbReference>
<gene>
    <name evidence="1" type="ORF">KC678_00745</name>
</gene>
<reference evidence="1" key="2">
    <citation type="journal article" date="2021" name="Microbiome">
        <title>Successional dynamics and alternative stable states in a saline activated sludge microbial community over 9 years.</title>
        <authorList>
            <person name="Wang Y."/>
            <person name="Ye J."/>
            <person name="Ju F."/>
            <person name="Liu L."/>
            <person name="Boyd J.A."/>
            <person name="Deng Y."/>
            <person name="Parks D.H."/>
            <person name="Jiang X."/>
            <person name="Yin X."/>
            <person name="Woodcroft B.J."/>
            <person name="Tyson G.W."/>
            <person name="Hugenholtz P."/>
            <person name="Polz M.F."/>
            <person name="Zhang T."/>
        </authorList>
    </citation>
    <scope>NUCLEOTIDE SEQUENCE</scope>
    <source>
        <strain evidence="1">HKST-UBA13</strain>
    </source>
</reference>